<feature type="compositionally biased region" description="Acidic residues" evidence="1">
    <location>
        <begin position="751"/>
        <end position="792"/>
    </location>
</feature>
<keyword evidence="3" id="KW-1185">Reference proteome</keyword>
<evidence type="ECO:0000313" key="2">
    <source>
        <dbReference type="EMBL" id="CAF1651111.1"/>
    </source>
</evidence>
<proteinExistence type="predicted"/>
<feature type="compositionally biased region" description="Acidic residues" evidence="1">
    <location>
        <begin position="719"/>
        <end position="743"/>
    </location>
</feature>
<organism evidence="2 3">
    <name type="scientific">Rotaria sordida</name>
    <dbReference type="NCBI Taxonomy" id="392033"/>
    <lineage>
        <taxon>Eukaryota</taxon>
        <taxon>Metazoa</taxon>
        <taxon>Spiralia</taxon>
        <taxon>Gnathifera</taxon>
        <taxon>Rotifera</taxon>
        <taxon>Eurotatoria</taxon>
        <taxon>Bdelloidea</taxon>
        <taxon>Philodinida</taxon>
        <taxon>Philodinidae</taxon>
        <taxon>Rotaria</taxon>
    </lineage>
</organism>
<feature type="region of interest" description="Disordered" evidence="1">
    <location>
        <begin position="719"/>
        <end position="815"/>
    </location>
</feature>
<feature type="compositionally biased region" description="Basic and acidic residues" evidence="1">
    <location>
        <begin position="798"/>
        <end position="809"/>
    </location>
</feature>
<evidence type="ECO:0000313" key="3">
    <source>
        <dbReference type="Proteomes" id="UP000663870"/>
    </source>
</evidence>
<sequence>MDDIPIEQLIAFSGETFYQHVQEHYGKNVEKILRFHDIDNYLILSGTSTQELLEIFEKPNDENATRELIYLKTEICNISEGKILLRIGTKNKMILLLKSAQDIVKKRKRQFTDQTKFNRLNKHRSTSSSLNTSSSDSETNMKKYATSIQESIGKILTNMKNHIHRRTYVNISANDFGIMIEDIDDQSVPRCSVQCICGDRIKLFFNHNRFQLSSLIKHLRNDNNGFKFLMKNTSQGIDDQKGIDEMDQMDVDEESSRNENNLLTTQNILNKHFNNSIGDIDNTAAVTTKKSYSQNEKSLYEFDGNTYNNTSSTTTINRDGNQRISNILATGGGTQSSISYISSSKSKQQLVNKEQPKTGRLPSNNQYSTVVKDQVRYMKNIFDFVFHCALQNINSNHSSQSKKRKINENDKQIRFYSLTKHNKKKSEQEIVYDKLQKSDILSTLLNTIDSNRHRPPNNYRYPTSVLRFETCFFILAGVYVYEYVRINLKFLLPSVYTVKKFYTQNPYSEARFRFDECVNYLSSYQCQYVFMSEDCSAIIPRVEYDSTFNIFNGLVIPVLNGVPTENSSQFNSFDDLKHAIETTPRSNLVNVHLVQPISTSDSYVPSATVLSAIDKLNALTELKQFELTNEYDKIIFPVHHKVKRLIDDTGSKINEKNIYFHVDYVEEIIFKAYEVAQQMAENVGMNVDLTRNNLFDIQQSSQIAKQLLKLNSLTEEETLVIDDKDSDEEDDDDECGGDEEDDGHDERGGVEEEDDDHDAQDAEQGEEDDDEYEYDIEEENDVEANDEGDGIEESNNSNDDHIVSEDDSKPTSSFENVQAISYSGVYQRMGFYLDC</sequence>
<name>A0A816EUE9_9BILA</name>
<gene>
    <name evidence="2" type="ORF">JXQ802_LOCUS54595</name>
</gene>
<feature type="region of interest" description="Disordered" evidence="1">
    <location>
        <begin position="344"/>
        <end position="365"/>
    </location>
</feature>
<dbReference type="AlphaFoldDB" id="A0A816EUE9"/>
<dbReference type="Proteomes" id="UP000663870">
    <property type="component" value="Unassembled WGS sequence"/>
</dbReference>
<dbReference type="EMBL" id="CAJNOL010010673">
    <property type="protein sequence ID" value="CAF1651111.1"/>
    <property type="molecule type" value="Genomic_DNA"/>
</dbReference>
<protein>
    <submittedName>
        <fullName evidence="2">Uncharacterized protein</fullName>
    </submittedName>
</protein>
<evidence type="ECO:0000256" key="1">
    <source>
        <dbReference type="SAM" id="MobiDB-lite"/>
    </source>
</evidence>
<feature type="compositionally biased region" description="Low complexity" evidence="1">
    <location>
        <begin position="126"/>
        <end position="138"/>
    </location>
</feature>
<comment type="caution">
    <text evidence="2">The sequence shown here is derived from an EMBL/GenBank/DDBJ whole genome shotgun (WGS) entry which is preliminary data.</text>
</comment>
<reference evidence="2" key="1">
    <citation type="submission" date="2021-02" db="EMBL/GenBank/DDBJ databases">
        <authorList>
            <person name="Nowell W R."/>
        </authorList>
    </citation>
    <scope>NUCLEOTIDE SEQUENCE</scope>
</reference>
<feature type="region of interest" description="Disordered" evidence="1">
    <location>
        <begin position="115"/>
        <end position="141"/>
    </location>
</feature>
<accession>A0A816EUE9</accession>